<dbReference type="GO" id="GO:0005615">
    <property type="term" value="C:extracellular space"/>
    <property type="evidence" value="ECO:0007669"/>
    <property type="project" value="TreeGrafter"/>
</dbReference>
<dbReference type="EMBL" id="WELI01000003">
    <property type="protein sequence ID" value="KAB7731493.1"/>
    <property type="molecule type" value="Genomic_DNA"/>
</dbReference>
<dbReference type="InterPro" id="IPR050904">
    <property type="entry name" value="Adhesion/Biosynth-related"/>
</dbReference>
<protein>
    <submittedName>
        <fullName evidence="2">Fasciclin domain-containing protein</fullName>
    </submittedName>
</protein>
<evidence type="ECO:0000313" key="3">
    <source>
        <dbReference type="Proteomes" id="UP000488299"/>
    </source>
</evidence>
<comment type="caution">
    <text evidence="2">The sequence shown here is derived from an EMBL/GenBank/DDBJ whole genome shotgun (WGS) entry which is preliminary data.</text>
</comment>
<name>A0A7J5U146_9BACT</name>
<dbReference type="SMART" id="SM00554">
    <property type="entry name" value="FAS1"/>
    <property type="match status" value="2"/>
</dbReference>
<reference evidence="2 3" key="1">
    <citation type="submission" date="2019-10" db="EMBL/GenBank/DDBJ databases">
        <title>Rudanella paleaurantiibacter sp. nov., isolated from sludge.</title>
        <authorList>
            <person name="Xu S.Q."/>
        </authorList>
    </citation>
    <scope>NUCLEOTIDE SEQUENCE [LARGE SCALE GENOMIC DNA]</scope>
    <source>
        <strain evidence="2 3">HX-22-17</strain>
    </source>
</reference>
<organism evidence="2 3">
    <name type="scientific">Rudanella paleaurantiibacter</name>
    <dbReference type="NCBI Taxonomy" id="2614655"/>
    <lineage>
        <taxon>Bacteria</taxon>
        <taxon>Pseudomonadati</taxon>
        <taxon>Bacteroidota</taxon>
        <taxon>Cytophagia</taxon>
        <taxon>Cytophagales</taxon>
        <taxon>Cytophagaceae</taxon>
        <taxon>Rudanella</taxon>
    </lineage>
</organism>
<keyword evidence="3" id="KW-1185">Reference proteome</keyword>
<dbReference type="FunFam" id="2.30.180.10:FF:000032">
    <property type="entry name" value="Fasciclin domain-containing protein, putative"/>
    <property type="match status" value="1"/>
</dbReference>
<dbReference type="Pfam" id="PF02469">
    <property type="entry name" value="Fasciclin"/>
    <property type="match status" value="2"/>
</dbReference>
<evidence type="ECO:0000259" key="1">
    <source>
        <dbReference type="PROSITE" id="PS50213"/>
    </source>
</evidence>
<dbReference type="Proteomes" id="UP000488299">
    <property type="component" value="Unassembled WGS sequence"/>
</dbReference>
<dbReference type="Gene3D" id="2.30.180.10">
    <property type="entry name" value="FAS1 domain"/>
    <property type="match status" value="2"/>
</dbReference>
<sequence length="310" mass="31032">MGFLMTVLLLGIATSCKEDEGTTPQTVTDLVVADSRFSLLEAAVLRAGLGDALRTTNNITVFAPTDEAFRAAGFADAAAINAAPVATLAAILQYHVLPTRVASSAINVGDNAPQASLLSTNGTVYVTRNSGGVSVNGARVTSADIAASNGVIHAIDKVLLPPAGNLLEAVVALNTANNNQYSLVIAAVQRAGAAVVGALSTAAGPFTLFLPNNTAFTAAGLGTEAAINAANPATLQGILLNHVVPARVFSTNLAAGTVPMAGGSASTVAINGNSVTITGRGNGTSASNVTRTDIVATNGVVHLIDRVLLP</sequence>
<dbReference type="InterPro" id="IPR000782">
    <property type="entry name" value="FAS1_domain"/>
</dbReference>
<dbReference type="AlphaFoldDB" id="A0A7J5U146"/>
<dbReference type="PANTHER" id="PTHR10900">
    <property type="entry name" value="PERIOSTIN-RELATED"/>
    <property type="match status" value="1"/>
</dbReference>
<proteinExistence type="predicted"/>
<dbReference type="PANTHER" id="PTHR10900:SF77">
    <property type="entry name" value="FI19380P1"/>
    <property type="match status" value="1"/>
</dbReference>
<dbReference type="PROSITE" id="PS50213">
    <property type="entry name" value="FAS1"/>
    <property type="match status" value="2"/>
</dbReference>
<gene>
    <name evidence="2" type="ORF">F5984_09290</name>
</gene>
<dbReference type="SUPFAM" id="SSF82153">
    <property type="entry name" value="FAS1 domain"/>
    <property type="match status" value="2"/>
</dbReference>
<dbReference type="InterPro" id="IPR036378">
    <property type="entry name" value="FAS1_dom_sf"/>
</dbReference>
<accession>A0A7J5U146</accession>
<feature type="domain" description="FAS1" evidence="1">
    <location>
        <begin position="24"/>
        <end position="159"/>
    </location>
</feature>
<feature type="domain" description="FAS1" evidence="1">
    <location>
        <begin position="168"/>
        <end position="308"/>
    </location>
</feature>
<evidence type="ECO:0000313" key="2">
    <source>
        <dbReference type="EMBL" id="KAB7731493.1"/>
    </source>
</evidence>